<gene>
    <name evidence="8" type="ORF">MJA45_24595</name>
</gene>
<dbReference type="GO" id="GO:0000160">
    <property type="term" value="P:phosphorelay signal transduction system"/>
    <property type="evidence" value="ECO:0007669"/>
    <property type="project" value="InterPro"/>
</dbReference>
<evidence type="ECO:0000256" key="4">
    <source>
        <dbReference type="ARBA" id="ARBA00023163"/>
    </source>
</evidence>
<keyword evidence="1 5" id="KW-0597">Phosphoprotein</keyword>
<dbReference type="PRINTS" id="PR00038">
    <property type="entry name" value="HTHLUXR"/>
</dbReference>
<keyword evidence="4" id="KW-0804">Transcription</keyword>
<dbReference type="SUPFAM" id="SSF52172">
    <property type="entry name" value="CheY-like"/>
    <property type="match status" value="1"/>
</dbReference>
<dbReference type="InterPro" id="IPR001789">
    <property type="entry name" value="Sig_transdc_resp-reg_receiver"/>
</dbReference>
<dbReference type="SMART" id="SM00448">
    <property type="entry name" value="REC"/>
    <property type="match status" value="1"/>
</dbReference>
<keyword evidence="2" id="KW-0805">Transcription regulation</keyword>
<dbReference type="InterPro" id="IPR011006">
    <property type="entry name" value="CheY-like_superfamily"/>
</dbReference>
<feature type="domain" description="HTH luxR-type" evidence="6">
    <location>
        <begin position="141"/>
        <end position="206"/>
    </location>
</feature>
<keyword evidence="3" id="KW-0238">DNA-binding</keyword>
<dbReference type="CDD" id="cd17535">
    <property type="entry name" value="REC_NarL-like"/>
    <property type="match status" value="1"/>
</dbReference>
<proteinExistence type="predicted"/>
<protein>
    <submittedName>
        <fullName evidence="8">Response regulator transcription factor</fullName>
    </submittedName>
</protein>
<dbReference type="SMART" id="SM00421">
    <property type="entry name" value="HTH_LUXR"/>
    <property type="match status" value="1"/>
</dbReference>
<accession>A0AA96LBQ8</accession>
<dbReference type="Pfam" id="PF00072">
    <property type="entry name" value="Response_reg"/>
    <property type="match status" value="1"/>
</dbReference>
<feature type="domain" description="Response regulatory" evidence="7">
    <location>
        <begin position="7"/>
        <end position="124"/>
    </location>
</feature>
<evidence type="ECO:0000259" key="7">
    <source>
        <dbReference type="PROSITE" id="PS50110"/>
    </source>
</evidence>
<evidence type="ECO:0000313" key="8">
    <source>
        <dbReference type="EMBL" id="WNQ10762.1"/>
    </source>
</evidence>
<dbReference type="Proteomes" id="UP001305702">
    <property type="component" value="Chromosome"/>
</dbReference>
<dbReference type="PANTHER" id="PTHR43214:SF43">
    <property type="entry name" value="TWO-COMPONENT RESPONSE REGULATOR"/>
    <property type="match status" value="1"/>
</dbReference>
<feature type="modified residue" description="4-aspartylphosphate" evidence="5">
    <location>
        <position position="58"/>
    </location>
</feature>
<evidence type="ECO:0000256" key="5">
    <source>
        <dbReference type="PROSITE-ProRule" id="PRU00169"/>
    </source>
</evidence>
<dbReference type="InterPro" id="IPR039420">
    <property type="entry name" value="WalR-like"/>
</dbReference>
<dbReference type="KEGG" id="paun:MJA45_24595"/>
<dbReference type="GO" id="GO:0003677">
    <property type="term" value="F:DNA binding"/>
    <property type="evidence" value="ECO:0007669"/>
    <property type="project" value="UniProtKB-KW"/>
</dbReference>
<dbReference type="RefSeq" id="WP_315604537.1">
    <property type="nucleotide sequence ID" value="NZ_CP130318.1"/>
</dbReference>
<dbReference type="AlphaFoldDB" id="A0AA96LBQ8"/>
<dbReference type="PANTHER" id="PTHR43214">
    <property type="entry name" value="TWO-COMPONENT RESPONSE REGULATOR"/>
    <property type="match status" value="1"/>
</dbReference>
<dbReference type="PROSITE" id="PS50110">
    <property type="entry name" value="RESPONSE_REGULATORY"/>
    <property type="match status" value="1"/>
</dbReference>
<reference evidence="8 9" key="1">
    <citation type="submission" date="2022-02" db="EMBL/GenBank/DDBJ databases">
        <title>Paenibacillus sp. MBLB1776 Whole Genome Shotgun Sequencing.</title>
        <authorList>
            <person name="Hwang C.Y."/>
            <person name="Cho E.-S."/>
            <person name="Seo M.-J."/>
        </authorList>
    </citation>
    <scope>NUCLEOTIDE SEQUENCE [LARGE SCALE GENOMIC DNA]</scope>
    <source>
        <strain evidence="8 9">MBLB1776</strain>
    </source>
</reference>
<dbReference type="Pfam" id="PF00196">
    <property type="entry name" value="GerE"/>
    <property type="match status" value="1"/>
</dbReference>
<evidence type="ECO:0000256" key="3">
    <source>
        <dbReference type="ARBA" id="ARBA00023125"/>
    </source>
</evidence>
<sequence>MSPDKIKVFLVEDDPDWVSAVSAYLGREEDLVIVGTAANRAEAVKGAEETDPDVVLMDIDLQGEGRDGIFAALEIAEKGRAKIVMLTSLSEEQVITEAFTAGAVSYVPKAHYRELPQTIRQAHRHSYPMEVLLKELSRLKREEQLQGLTPAEREVFELIGQGYTQGQIERKLFKSESTLKNQVNKMLKKLGVRSSREAVEKVRRRGLWRGGKDRE</sequence>
<dbReference type="EMBL" id="CP130318">
    <property type="protein sequence ID" value="WNQ10762.1"/>
    <property type="molecule type" value="Genomic_DNA"/>
</dbReference>
<dbReference type="GO" id="GO:0006355">
    <property type="term" value="P:regulation of DNA-templated transcription"/>
    <property type="evidence" value="ECO:0007669"/>
    <property type="project" value="InterPro"/>
</dbReference>
<dbReference type="Gene3D" id="3.40.50.2300">
    <property type="match status" value="1"/>
</dbReference>
<name>A0AA96LBQ8_9BACL</name>
<keyword evidence="9" id="KW-1185">Reference proteome</keyword>
<evidence type="ECO:0000256" key="2">
    <source>
        <dbReference type="ARBA" id="ARBA00023015"/>
    </source>
</evidence>
<evidence type="ECO:0000313" key="9">
    <source>
        <dbReference type="Proteomes" id="UP001305702"/>
    </source>
</evidence>
<dbReference type="InterPro" id="IPR058245">
    <property type="entry name" value="NreC/VraR/RcsB-like_REC"/>
</dbReference>
<dbReference type="InterPro" id="IPR000792">
    <property type="entry name" value="Tscrpt_reg_LuxR_C"/>
</dbReference>
<organism evidence="8 9">
    <name type="scientific">Paenibacillus aurantius</name>
    <dbReference type="NCBI Taxonomy" id="2918900"/>
    <lineage>
        <taxon>Bacteria</taxon>
        <taxon>Bacillati</taxon>
        <taxon>Bacillota</taxon>
        <taxon>Bacilli</taxon>
        <taxon>Bacillales</taxon>
        <taxon>Paenibacillaceae</taxon>
        <taxon>Paenibacillus</taxon>
    </lineage>
</organism>
<evidence type="ECO:0000259" key="6">
    <source>
        <dbReference type="PROSITE" id="PS50043"/>
    </source>
</evidence>
<evidence type="ECO:0000256" key="1">
    <source>
        <dbReference type="ARBA" id="ARBA00022553"/>
    </source>
</evidence>
<dbReference type="CDD" id="cd06170">
    <property type="entry name" value="LuxR_C_like"/>
    <property type="match status" value="1"/>
</dbReference>
<dbReference type="PROSITE" id="PS50043">
    <property type="entry name" value="HTH_LUXR_2"/>
    <property type="match status" value="1"/>
</dbReference>